<evidence type="ECO:0008006" key="4">
    <source>
        <dbReference type="Google" id="ProtNLM"/>
    </source>
</evidence>
<protein>
    <recommendedName>
        <fullName evidence="4">Secreted protein</fullName>
    </recommendedName>
</protein>
<dbReference type="Proteomes" id="UP000324222">
    <property type="component" value="Unassembled WGS sequence"/>
</dbReference>
<dbReference type="AlphaFoldDB" id="A0A5B7K120"/>
<organism evidence="2 3">
    <name type="scientific">Portunus trituberculatus</name>
    <name type="common">Swimming crab</name>
    <name type="synonym">Neptunus trituberculatus</name>
    <dbReference type="NCBI Taxonomy" id="210409"/>
    <lineage>
        <taxon>Eukaryota</taxon>
        <taxon>Metazoa</taxon>
        <taxon>Ecdysozoa</taxon>
        <taxon>Arthropoda</taxon>
        <taxon>Crustacea</taxon>
        <taxon>Multicrustacea</taxon>
        <taxon>Malacostraca</taxon>
        <taxon>Eumalacostraca</taxon>
        <taxon>Eucarida</taxon>
        <taxon>Decapoda</taxon>
        <taxon>Pleocyemata</taxon>
        <taxon>Brachyura</taxon>
        <taxon>Eubrachyura</taxon>
        <taxon>Portunoidea</taxon>
        <taxon>Portunidae</taxon>
        <taxon>Portuninae</taxon>
        <taxon>Portunus</taxon>
    </lineage>
</organism>
<reference evidence="2 3" key="1">
    <citation type="submission" date="2019-05" db="EMBL/GenBank/DDBJ databases">
        <title>Another draft genome of Portunus trituberculatus and its Hox gene families provides insights of decapod evolution.</title>
        <authorList>
            <person name="Jeong J.-H."/>
            <person name="Song I."/>
            <person name="Kim S."/>
            <person name="Choi T."/>
            <person name="Kim D."/>
            <person name="Ryu S."/>
            <person name="Kim W."/>
        </authorList>
    </citation>
    <scope>NUCLEOTIDE SEQUENCE [LARGE SCALE GENOMIC DNA]</scope>
    <source>
        <tissue evidence="2">Muscle</tissue>
    </source>
</reference>
<feature type="chain" id="PRO_5022683325" description="Secreted protein" evidence="1">
    <location>
        <begin position="26"/>
        <end position="69"/>
    </location>
</feature>
<keyword evidence="3" id="KW-1185">Reference proteome</keyword>
<accession>A0A5B7K120</accession>
<evidence type="ECO:0000313" key="3">
    <source>
        <dbReference type="Proteomes" id="UP000324222"/>
    </source>
</evidence>
<proteinExistence type="predicted"/>
<feature type="signal peptide" evidence="1">
    <location>
        <begin position="1"/>
        <end position="25"/>
    </location>
</feature>
<dbReference type="EMBL" id="VSRR010133050">
    <property type="protein sequence ID" value="MPD02771.1"/>
    <property type="molecule type" value="Genomic_DNA"/>
</dbReference>
<evidence type="ECO:0000313" key="2">
    <source>
        <dbReference type="EMBL" id="MPD02771.1"/>
    </source>
</evidence>
<evidence type="ECO:0000256" key="1">
    <source>
        <dbReference type="SAM" id="SignalP"/>
    </source>
</evidence>
<name>A0A5B7K120_PORTR</name>
<comment type="caution">
    <text evidence="2">The sequence shown here is derived from an EMBL/GenBank/DDBJ whole genome shotgun (WGS) entry which is preliminary data.</text>
</comment>
<keyword evidence="1" id="KW-0732">Signal</keyword>
<sequence length="69" mass="7440">MSSHSLSFIFSVLFCAFSLLSHVHSLCPSLGFALVLFFCSQPYWLVSAASRDSTSKSKQMGTIFGASLG</sequence>
<gene>
    <name evidence="2" type="ORF">E2C01_098375</name>
</gene>